<dbReference type="Proteomes" id="UP001501757">
    <property type="component" value="Unassembled WGS sequence"/>
</dbReference>
<protein>
    <recommendedName>
        <fullName evidence="4">Solute-binding protein family 3/N-terminal domain-containing protein</fullName>
    </recommendedName>
</protein>
<accession>A0ABN0XNR3</accession>
<evidence type="ECO:0000313" key="5">
    <source>
        <dbReference type="EMBL" id="GAA0369008.1"/>
    </source>
</evidence>
<dbReference type="Pfam" id="PF00497">
    <property type="entry name" value="SBP_bac_3"/>
    <property type="match status" value="1"/>
</dbReference>
<keyword evidence="6" id="KW-1185">Reference proteome</keyword>
<comment type="caution">
    <text evidence="5">The sequence shown here is derived from an EMBL/GenBank/DDBJ whole genome shotgun (WGS) entry which is preliminary data.</text>
</comment>
<comment type="similarity">
    <text evidence="1">Belongs to the bacterial solute-binding protein 3 family.</text>
</comment>
<dbReference type="EMBL" id="BAAAEI010000023">
    <property type="protein sequence ID" value="GAA0369008.1"/>
    <property type="molecule type" value="Genomic_DNA"/>
</dbReference>
<sequence>MRLFLLLFSLLFCSYPLASDGTVVKVSLADVDYAPYYFYQDGQLHGVSVDVLHRVLSDIGMSPEFVRRPWTRLLSETSLGRQDLIMVLYKTSERLQQFDYVMPAYLSDKIALLCFKPCTSAFDGSLDSLSGMYIGTIRNNSYGEVFDSQPGIARQEVENEELLFKLLGLGKLRYAIASEIRFDWSVKAGNEARIMVLTPAIDRAGIYFAFGRQSHVDKDTRQQFSLSLRQLLHSPDYLAILDKYNMQEYRVQPD</sequence>
<dbReference type="SUPFAM" id="SSF53850">
    <property type="entry name" value="Periplasmic binding protein-like II"/>
    <property type="match status" value="1"/>
</dbReference>
<evidence type="ECO:0000256" key="2">
    <source>
        <dbReference type="ARBA" id="ARBA00022729"/>
    </source>
</evidence>
<reference evidence="5 6" key="1">
    <citation type="journal article" date="2019" name="Int. J. Syst. Evol. Microbiol.">
        <title>The Global Catalogue of Microorganisms (GCM) 10K type strain sequencing project: providing services to taxonomists for standard genome sequencing and annotation.</title>
        <authorList>
            <consortium name="The Broad Institute Genomics Platform"/>
            <consortium name="The Broad Institute Genome Sequencing Center for Infectious Disease"/>
            <person name="Wu L."/>
            <person name="Ma J."/>
        </authorList>
    </citation>
    <scope>NUCLEOTIDE SEQUENCE [LARGE SCALE GENOMIC DNA]</scope>
    <source>
        <strain evidence="5 6">JCM 13378</strain>
    </source>
</reference>
<name>A0ABN0XNR3_9ALTE</name>
<feature type="signal peptide" evidence="3">
    <location>
        <begin position="1"/>
        <end position="18"/>
    </location>
</feature>
<evidence type="ECO:0000256" key="3">
    <source>
        <dbReference type="SAM" id="SignalP"/>
    </source>
</evidence>
<gene>
    <name evidence="5" type="ORF">GCM10009092_36580</name>
</gene>
<dbReference type="PANTHER" id="PTHR35936">
    <property type="entry name" value="MEMBRANE-BOUND LYTIC MUREIN TRANSGLYCOSYLASE F"/>
    <property type="match status" value="1"/>
</dbReference>
<dbReference type="RefSeq" id="WP_343846921.1">
    <property type="nucleotide sequence ID" value="NZ_BAAAEI010000023.1"/>
</dbReference>
<proteinExistence type="inferred from homology"/>
<dbReference type="InterPro" id="IPR001638">
    <property type="entry name" value="Solute-binding_3/MltF_N"/>
</dbReference>
<dbReference type="Gene3D" id="3.40.190.10">
    <property type="entry name" value="Periplasmic binding protein-like II"/>
    <property type="match status" value="2"/>
</dbReference>
<dbReference type="PANTHER" id="PTHR35936:SF35">
    <property type="entry name" value="L-CYSTINE-BINDING PROTEIN TCYJ"/>
    <property type="match status" value="1"/>
</dbReference>
<keyword evidence="2 3" id="KW-0732">Signal</keyword>
<evidence type="ECO:0000256" key="1">
    <source>
        <dbReference type="ARBA" id="ARBA00010333"/>
    </source>
</evidence>
<evidence type="ECO:0000313" key="6">
    <source>
        <dbReference type="Proteomes" id="UP001501757"/>
    </source>
</evidence>
<evidence type="ECO:0000259" key="4">
    <source>
        <dbReference type="Pfam" id="PF00497"/>
    </source>
</evidence>
<organism evidence="5 6">
    <name type="scientific">Bowmanella denitrificans</name>
    <dbReference type="NCBI Taxonomy" id="366582"/>
    <lineage>
        <taxon>Bacteria</taxon>
        <taxon>Pseudomonadati</taxon>
        <taxon>Pseudomonadota</taxon>
        <taxon>Gammaproteobacteria</taxon>
        <taxon>Alteromonadales</taxon>
        <taxon>Alteromonadaceae</taxon>
        <taxon>Bowmanella</taxon>
    </lineage>
</organism>
<feature type="domain" description="Solute-binding protein family 3/N-terminal" evidence="4">
    <location>
        <begin position="30"/>
        <end position="244"/>
    </location>
</feature>
<feature type="chain" id="PRO_5045235933" description="Solute-binding protein family 3/N-terminal domain-containing protein" evidence="3">
    <location>
        <begin position="19"/>
        <end position="254"/>
    </location>
</feature>